<evidence type="ECO:0000256" key="1">
    <source>
        <dbReference type="SAM" id="Phobius"/>
    </source>
</evidence>
<feature type="transmembrane region" description="Helical" evidence="1">
    <location>
        <begin position="44"/>
        <end position="64"/>
    </location>
</feature>
<feature type="transmembrane region" description="Helical" evidence="1">
    <location>
        <begin position="12"/>
        <end position="32"/>
    </location>
</feature>
<reference evidence="2 3" key="1">
    <citation type="submission" date="2020-04" db="EMBL/GenBank/DDBJ databases">
        <title>MicrobeNet Type strains.</title>
        <authorList>
            <person name="Nicholson A.C."/>
        </authorList>
    </citation>
    <scope>NUCLEOTIDE SEQUENCE [LARGE SCALE GENOMIC DNA]</scope>
    <source>
        <strain evidence="2 3">ATCC BAA-788</strain>
    </source>
</reference>
<proteinExistence type="predicted"/>
<accession>A0A7X6KSF0</accession>
<gene>
    <name evidence="2" type="ORF">HGA03_01850</name>
</gene>
<dbReference type="Pfam" id="PF11391">
    <property type="entry name" value="DUF2798"/>
    <property type="match status" value="1"/>
</dbReference>
<dbReference type="AlphaFoldDB" id="A0A7X6KSF0"/>
<dbReference type="InterPro" id="IPR021529">
    <property type="entry name" value="DUF2798"/>
</dbReference>
<feature type="transmembrane region" description="Helical" evidence="1">
    <location>
        <begin position="129"/>
        <end position="145"/>
    </location>
</feature>
<feature type="transmembrane region" description="Helical" evidence="1">
    <location>
        <begin position="85"/>
        <end position="109"/>
    </location>
</feature>
<keyword evidence="1" id="KW-0472">Membrane</keyword>
<keyword evidence="1" id="KW-0812">Transmembrane</keyword>
<name>A0A7X6KSF0_9CELL</name>
<comment type="caution">
    <text evidence="2">The sequence shown here is derived from an EMBL/GenBank/DDBJ whole genome shotgun (WGS) entry which is preliminary data.</text>
</comment>
<protein>
    <recommendedName>
        <fullName evidence="4">DUF2798 domain-containing protein</fullName>
    </recommendedName>
</protein>
<evidence type="ECO:0000313" key="2">
    <source>
        <dbReference type="EMBL" id="NKY21404.1"/>
    </source>
</evidence>
<dbReference type="Proteomes" id="UP000581206">
    <property type="component" value="Unassembled WGS sequence"/>
</dbReference>
<organism evidence="2 3">
    <name type="scientific">Cellulomonas denverensis</name>
    <dbReference type="NCBI Taxonomy" id="264297"/>
    <lineage>
        <taxon>Bacteria</taxon>
        <taxon>Bacillati</taxon>
        <taxon>Actinomycetota</taxon>
        <taxon>Actinomycetes</taxon>
        <taxon>Micrococcales</taxon>
        <taxon>Cellulomonadaceae</taxon>
        <taxon>Cellulomonas</taxon>
    </lineage>
</organism>
<keyword evidence="3" id="KW-1185">Reference proteome</keyword>
<keyword evidence="1" id="KW-1133">Transmembrane helix</keyword>
<evidence type="ECO:0000313" key="3">
    <source>
        <dbReference type="Proteomes" id="UP000581206"/>
    </source>
</evidence>
<dbReference type="EMBL" id="JAAXOX010000001">
    <property type="protein sequence ID" value="NKY21404.1"/>
    <property type="molecule type" value="Genomic_DNA"/>
</dbReference>
<evidence type="ECO:0008006" key="4">
    <source>
        <dbReference type="Google" id="ProtNLM"/>
    </source>
</evidence>
<sequence length="171" mass="19042">MFHARLPRNPREFAFFLLVISLISVNVIPVLISGLTAGFSWHTWGGVLRVQPVLWVTVVAAVLATRKPAQLLAARMVRPGDSFRAHVLADTLCSVFLMSLVLTVAGTWIGTWSISTEPLTGFAHLWPRNFAIALVVEALLAQPVARELMHRYHRWADARAQRVQVRVWAAG</sequence>